<dbReference type="AlphaFoldDB" id="A0AA38HK97"/>
<protein>
    <recommendedName>
        <fullName evidence="4">Scaffolding protein</fullName>
    </recommendedName>
</protein>
<name>A0AA38HK97_9CUCU</name>
<evidence type="ECO:0000256" key="1">
    <source>
        <dbReference type="SAM" id="MobiDB-lite"/>
    </source>
</evidence>
<dbReference type="EMBL" id="JALNTZ010000421">
    <property type="protein sequence ID" value="KAJ3634495.1"/>
    <property type="molecule type" value="Genomic_DNA"/>
</dbReference>
<proteinExistence type="predicted"/>
<keyword evidence="3" id="KW-1185">Reference proteome</keyword>
<evidence type="ECO:0000313" key="2">
    <source>
        <dbReference type="EMBL" id="KAJ3634495.1"/>
    </source>
</evidence>
<evidence type="ECO:0000313" key="3">
    <source>
        <dbReference type="Proteomes" id="UP001168821"/>
    </source>
</evidence>
<gene>
    <name evidence="2" type="ORF">Zmor_016426</name>
</gene>
<dbReference type="Proteomes" id="UP001168821">
    <property type="component" value="Unassembled WGS sequence"/>
</dbReference>
<feature type="compositionally biased region" description="Acidic residues" evidence="1">
    <location>
        <begin position="1"/>
        <end position="35"/>
    </location>
</feature>
<feature type="region of interest" description="Disordered" evidence="1">
    <location>
        <begin position="65"/>
        <end position="88"/>
    </location>
</feature>
<accession>A0AA38HK97</accession>
<feature type="region of interest" description="Disordered" evidence="1">
    <location>
        <begin position="1"/>
        <end position="40"/>
    </location>
</feature>
<reference evidence="2" key="1">
    <citation type="journal article" date="2023" name="G3 (Bethesda)">
        <title>Whole genome assemblies of Zophobas morio and Tenebrio molitor.</title>
        <authorList>
            <person name="Kaur S."/>
            <person name="Stinson S.A."/>
            <person name="diCenzo G.C."/>
        </authorList>
    </citation>
    <scope>NUCLEOTIDE SEQUENCE</scope>
    <source>
        <strain evidence="2">QUZm001</strain>
    </source>
</reference>
<organism evidence="2 3">
    <name type="scientific">Zophobas morio</name>
    <dbReference type="NCBI Taxonomy" id="2755281"/>
    <lineage>
        <taxon>Eukaryota</taxon>
        <taxon>Metazoa</taxon>
        <taxon>Ecdysozoa</taxon>
        <taxon>Arthropoda</taxon>
        <taxon>Hexapoda</taxon>
        <taxon>Insecta</taxon>
        <taxon>Pterygota</taxon>
        <taxon>Neoptera</taxon>
        <taxon>Endopterygota</taxon>
        <taxon>Coleoptera</taxon>
        <taxon>Polyphaga</taxon>
        <taxon>Cucujiformia</taxon>
        <taxon>Tenebrionidae</taxon>
        <taxon>Zophobas</taxon>
    </lineage>
</organism>
<comment type="caution">
    <text evidence="2">The sequence shown here is derived from an EMBL/GenBank/DDBJ whole genome shotgun (WGS) entry which is preliminary data.</text>
</comment>
<evidence type="ECO:0008006" key="4">
    <source>
        <dbReference type="Google" id="ProtNLM"/>
    </source>
</evidence>
<sequence>MTNEEELNLDNILEEDDEDLTDDEITDEDTEDEKPESEPNHKVIAELNGKYRKVKKELKELKAQLANKTDSKSTTEKLLAPVKSKSENEKISQLESKIEMLTVEKTAKTILKESMQDLGLSSSDYRLMRSVPQARENIDKIMAQSLKVSSDVEVQTAYFERHMAKEVKLFNDARMNNAGKTVAPNVKSGASTNDITQTYKSRFAGFKNAEEYKAARDKAKK</sequence>